<evidence type="ECO:0000256" key="8">
    <source>
        <dbReference type="ARBA" id="ARBA00022989"/>
    </source>
</evidence>
<organism evidence="14 15">
    <name type="scientific">Liquorilactobacillus vini DSM 20605</name>
    <dbReference type="NCBI Taxonomy" id="1133569"/>
    <lineage>
        <taxon>Bacteria</taxon>
        <taxon>Bacillati</taxon>
        <taxon>Bacillota</taxon>
        <taxon>Bacilli</taxon>
        <taxon>Lactobacillales</taxon>
        <taxon>Lactobacillaceae</taxon>
        <taxon>Liquorilactobacillus</taxon>
    </lineage>
</organism>
<dbReference type="STRING" id="1133569.FD21_GL001928"/>
<reference evidence="14 15" key="1">
    <citation type="journal article" date="2015" name="Genome Announc.">
        <title>Expanding the biotechnology potential of lactobacilli through comparative genomics of 213 strains and associated genera.</title>
        <authorList>
            <person name="Sun Z."/>
            <person name="Harris H.M."/>
            <person name="McCann A."/>
            <person name="Guo C."/>
            <person name="Argimon S."/>
            <person name="Zhang W."/>
            <person name="Yang X."/>
            <person name="Jeffery I.B."/>
            <person name="Cooney J.C."/>
            <person name="Kagawa T.F."/>
            <person name="Liu W."/>
            <person name="Song Y."/>
            <person name="Salvetti E."/>
            <person name="Wrobel A."/>
            <person name="Rasinkangas P."/>
            <person name="Parkhill J."/>
            <person name="Rea M.C."/>
            <person name="O'Sullivan O."/>
            <person name="Ritari J."/>
            <person name="Douillard F.P."/>
            <person name="Paul Ross R."/>
            <person name="Yang R."/>
            <person name="Briner A.E."/>
            <person name="Felis G.E."/>
            <person name="de Vos W.M."/>
            <person name="Barrangou R."/>
            <person name="Klaenhammer T.R."/>
            <person name="Caufield P.W."/>
            <person name="Cui Y."/>
            <person name="Zhang H."/>
            <person name="O'Toole P.W."/>
        </authorList>
    </citation>
    <scope>NUCLEOTIDE SEQUENCE [LARGE SCALE GENOMIC DNA]</scope>
    <source>
        <strain evidence="14 15">DSM 20605</strain>
    </source>
</reference>
<dbReference type="PATRIC" id="fig|1133569.4.peg.2084"/>
<dbReference type="SUPFAM" id="SSF55874">
    <property type="entry name" value="ATPase domain of HSP90 chaperone/DNA topoisomerase II/histidine kinase"/>
    <property type="match status" value="1"/>
</dbReference>
<comment type="subcellular location">
    <subcellularLocation>
        <location evidence="2">Membrane</location>
    </subcellularLocation>
</comment>
<dbReference type="CDD" id="cd06225">
    <property type="entry name" value="HAMP"/>
    <property type="match status" value="1"/>
</dbReference>
<keyword evidence="15" id="KW-1185">Reference proteome</keyword>
<dbReference type="EC" id="2.7.13.3" evidence="3"/>
<keyword evidence="8 11" id="KW-1133">Transmembrane helix</keyword>
<evidence type="ECO:0000256" key="11">
    <source>
        <dbReference type="SAM" id="Phobius"/>
    </source>
</evidence>
<dbReference type="InterPro" id="IPR004358">
    <property type="entry name" value="Sig_transdc_His_kin-like_C"/>
</dbReference>
<dbReference type="Pfam" id="PF00512">
    <property type="entry name" value="HisKA"/>
    <property type="match status" value="1"/>
</dbReference>
<evidence type="ECO:0000256" key="5">
    <source>
        <dbReference type="ARBA" id="ARBA00022679"/>
    </source>
</evidence>
<dbReference type="FunFam" id="1.10.287.130:FF:000001">
    <property type="entry name" value="Two-component sensor histidine kinase"/>
    <property type="match status" value="1"/>
</dbReference>
<dbReference type="PROSITE" id="PS50109">
    <property type="entry name" value="HIS_KIN"/>
    <property type="match status" value="1"/>
</dbReference>
<dbReference type="EMBL" id="AYYX01000071">
    <property type="protein sequence ID" value="KRM84726.1"/>
    <property type="molecule type" value="Genomic_DNA"/>
</dbReference>
<dbReference type="InterPro" id="IPR050428">
    <property type="entry name" value="TCS_sensor_his_kinase"/>
</dbReference>
<dbReference type="SUPFAM" id="SSF158472">
    <property type="entry name" value="HAMP domain-like"/>
    <property type="match status" value="1"/>
</dbReference>
<dbReference type="OrthoDB" id="9786919at2"/>
<dbReference type="CDD" id="cd00082">
    <property type="entry name" value="HisKA"/>
    <property type="match status" value="1"/>
</dbReference>
<feature type="domain" description="HAMP" evidence="13">
    <location>
        <begin position="181"/>
        <end position="236"/>
    </location>
</feature>
<dbReference type="GO" id="GO:0005886">
    <property type="term" value="C:plasma membrane"/>
    <property type="evidence" value="ECO:0007669"/>
    <property type="project" value="TreeGrafter"/>
</dbReference>
<dbReference type="InterPro" id="IPR003660">
    <property type="entry name" value="HAMP_dom"/>
</dbReference>
<dbReference type="Pfam" id="PF00672">
    <property type="entry name" value="HAMP"/>
    <property type="match status" value="1"/>
</dbReference>
<dbReference type="CDD" id="cd00075">
    <property type="entry name" value="HATPase"/>
    <property type="match status" value="1"/>
</dbReference>
<dbReference type="PROSITE" id="PS51257">
    <property type="entry name" value="PROKAR_LIPOPROTEIN"/>
    <property type="match status" value="1"/>
</dbReference>
<dbReference type="GO" id="GO:0000155">
    <property type="term" value="F:phosphorelay sensor kinase activity"/>
    <property type="evidence" value="ECO:0007669"/>
    <property type="project" value="InterPro"/>
</dbReference>
<dbReference type="PANTHER" id="PTHR45436">
    <property type="entry name" value="SENSOR HISTIDINE KINASE YKOH"/>
    <property type="match status" value="1"/>
</dbReference>
<evidence type="ECO:0000256" key="10">
    <source>
        <dbReference type="ARBA" id="ARBA00023136"/>
    </source>
</evidence>
<dbReference type="InterPro" id="IPR036097">
    <property type="entry name" value="HisK_dim/P_sf"/>
</dbReference>
<keyword evidence="9" id="KW-0902">Two-component regulatory system</keyword>
<keyword evidence="6 11" id="KW-0812">Transmembrane</keyword>
<name>A0A0R2CA60_9LACO</name>
<evidence type="ECO:0000256" key="1">
    <source>
        <dbReference type="ARBA" id="ARBA00000085"/>
    </source>
</evidence>
<dbReference type="PROSITE" id="PS50885">
    <property type="entry name" value="HAMP"/>
    <property type="match status" value="1"/>
</dbReference>
<keyword evidence="7 14" id="KW-0418">Kinase</keyword>
<accession>A0A0R2CA60</accession>
<proteinExistence type="predicted"/>
<protein>
    <recommendedName>
        <fullName evidence="3">histidine kinase</fullName>
        <ecNumber evidence="3">2.7.13.3</ecNumber>
    </recommendedName>
</protein>
<evidence type="ECO:0000313" key="15">
    <source>
        <dbReference type="Proteomes" id="UP000051576"/>
    </source>
</evidence>
<dbReference type="PANTHER" id="PTHR45436:SF5">
    <property type="entry name" value="SENSOR HISTIDINE KINASE TRCS"/>
    <property type="match status" value="1"/>
</dbReference>
<evidence type="ECO:0000259" key="13">
    <source>
        <dbReference type="PROSITE" id="PS50885"/>
    </source>
</evidence>
<keyword evidence="10 11" id="KW-0472">Membrane</keyword>
<dbReference type="Proteomes" id="UP000051576">
    <property type="component" value="Unassembled WGS sequence"/>
</dbReference>
<dbReference type="RefSeq" id="WP_010579414.1">
    <property type="nucleotide sequence ID" value="NZ_AHYZ01000005.1"/>
</dbReference>
<sequence>MKFLFESNKTSAAIMLRSFLSLLTAVIVIFSCVIILAIGHQLLETSRQSSANIITSLQKTVIDGNHDWQQWRFNSTLDTSTSYVRVHNTRKDATTEYYYSPGTKKLLKIKPSRIIFIRDLYYQSRTGFLLFKTGNAKGIKYNLWIRLNSQIEILERVIIITVIILILTLLTLPLYIHLIAQRLTNPLAKLTKSSQKISANNFKVNQKLPVPSSPSEVKQLAKSFNYLLENLYYQNSKEKLFVVNAAHELRTPIATIQSHIQLIQRHGQNHPEIVSRSLQYIYSESSQMSELIKELLILSKADDMKLALKKFNLSQSLTEIVTKIKGAIQQPISIQIPAQIFLNAHQQSVEQIVTDLLSNASKYSEKNAPIKLVVEQKVHQIIIRIIDQGIGIPSQEKSHIFERFYRSSNVRGSIAGTGLGLAIANQLAALNHAQILVTDNQPHGSIFSIIFHA</sequence>
<keyword evidence="4" id="KW-0597">Phosphoprotein</keyword>
<dbReference type="Gene3D" id="3.30.565.10">
    <property type="entry name" value="Histidine kinase-like ATPase, C-terminal domain"/>
    <property type="match status" value="1"/>
</dbReference>
<evidence type="ECO:0000256" key="7">
    <source>
        <dbReference type="ARBA" id="ARBA00022777"/>
    </source>
</evidence>
<evidence type="ECO:0000256" key="3">
    <source>
        <dbReference type="ARBA" id="ARBA00012438"/>
    </source>
</evidence>
<evidence type="ECO:0000256" key="4">
    <source>
        <dbReference type="ARBA" id="ARBA00022553"/>
    </source>
</evidence>
<keyword evidence="5" id="KW-0808">Transferase</keyword>
<dbReference type="Pfam" id="PF02518">
    <property type="entry name" value="HATPase_c"/>
    <property type="match status" value="1"/>
</dbReference>
<feature type="transmembrane region" description="Helical" evidence="11">
    <location>
        <begin position="153"/>
        <end position="176"/>
    </location>
</feature>
<comment type="caution">
    <text evidence="14">The sequence shown here is derived from an EMBL/GenBank/DDBJ whole genome shotgun (WGS) entry which is preliminary data.</text>
</comment>
<dbReference type="InterPro" id="IPR003594">
    <property type="entry name" value="HATPase_dom"/>
</dbReference>
<evidence type="ECO:0000259" key="12">
    <source>
        <dbReference type="PROSITE" id="PS50109"/>
    </source>
</evidence>
<evidence type="ECO:0000256" key="6">
    <source>
        <dbReference type="ARBA" id="ARBA00022692"/>
    </source>
</evidence>
<dbReference type="Gene3D" id="1.10.287.130">
    <property type="match status" value="1"/>
</dbReference>
<dbReference type="SUPFAM" id="SSF47384">
    <property type="entry name" value="Homodimeric domain of signal transducing histidine kinase"/>
    <property type="match status" value="1"/>
</dbReference>
<dbReference type="Gene3D" id="6.10.340.10">
    <property type="match status" value="1"/>
</dbReference>
<feature type="domain" description="Histidine kinase" evidence="12">
    <location>
        <begin position="244"/>
        <end position="453"/>
    </location>
</feature>
<dbReference type="InterPro" id="IPR036890">
    <property type="entry name" value="HATPase_C_sf"/>
</dbReference>
<dbReference type="AlphaFoldDB" id="A0A0R2CA60"/>
<evidence type="ECO:0000256" key="9">
    <source>
        <dbReference type="ARBA" id="ARBA00023012"/>
    </source>
</evidence>
<dbReference type="SMART" id="SM00304">
    <property type="entry name" value="HAMP"/>
    <property type="match status" value="1"/>
</dbReference>
<dbReference type="InterPro" id="IPR005467">
    <property type="entry name" value="His_kinase_dom"/>
</dbReference>
<gene>
    <name evidence="14" type="ORF">FD21_GL001928</name>
</gene>
<dbReference type="InterPro" id="IPR003661">
    <property type="entry name" value="HisK_dim/P_dom"/>
</dbReference>
<evidence type="ECO:0000313" key="14">
    <source>
        <dbReference type="EMBL" id="KRM84726.1"/>
    </source>
</evidence>
<dbReference type="SMART" id="SM00388">
    <property type="entry name" value="HisKA"/>
    <property type="match status" value="1"/>
</dbReference>
<feature type="transmembrane region" description="Helical" evidence="11">
    <location>
        <begin position="12"/>
        <end position="38"/>
    </location>
</feature>
<dbReference type="eggNOG" id="COG2205">
    <property type="taxonomic scope" value="Bacteria"/>
</dbReference>
<evidence type="ECO:0000256" key="2">
    <source>
        <dbReference type="ARBA" id="ARBA00004370"/>
    </source>
</evidence>
<dbReference type="PRINTS" id="PR00344">
    <property type="entry name" value="BCTRLSENSOR"/>
</dbReference>
<dbReference type="SMART" id="SM00387">
    <property type="entry name" value="HATPase_c"/>
    <property type="match status" value="1"/>
</dbReference>
<comment type="catalytic activity">
    <reaction evidence="1">
        <text>ATP + protein L-histidine = ADP + protein N-phospho-L-histidine.</text>
        <dbReference type="EC" id="2.7.13.3"/>
    </reaction>
</comment>